<dbReference type="PANTHER" id="PTHR47962:SF3">
    <property type="entry name" value="LARGE ATP-DEPENDENT HELICASE-RELATED PROTEIN"/>
    <property type="match status" value="1"/>
</dbReference>
<organism evidence="12 13">
    <name type="scientific">Marivirga atlantica</name>
    <dbReference type="NCBI Taxonomy" id="1548457"/>
    <lineage>
        <taxon>Bacteria</taxon>
        <taxon>Pseudomonadati</taxon>
        <taxon>Bacteroidota</taxon>
        <taxon>Cytophagia</taxon>
        <taxon>Cytophagales</taxon>
        <taxon>Marivirgaceae</taxon>
        <taxon>Marivirga</taxon>
    </lineage>
</organism>
<comment type="caution">
    <text evidence="12">The sequence shown here is derived from an EMBL/GenBank/DDBJ whole genome shotgun (WGS) entry which is preliminary data.</text>
</comment>
<evidence type="ECO:0000313" key="12">
    <source>
        <dbReference type="EMBL" id="MBL0765465.1"/>
    </source>
</evidence>
<dbReference type="AlphaFoldDB" id="A0A937AAU7"/>
<dbReference type="SMART" id="SM00487">
    <property type="entry name" value="DEXDc"/>
    <property type="match status" value="1"/>
</dbReference>
<keyword evidence="3" id="KW-0378">Hydrolase</keyword>
<keyword evidence="2" id="KW-0227">DNA damage</keyword>
<dbReference type="GO" id="GO:0016874">
    <property type="term" value="F:ligase activity"/>
    <property type="evidence" value="ECO:0007669"/>
    <property type="project" value="UniProtKB-KW"/>
</dbReference>
<dbReference type="NCBIfam" id="TIGR04121">
    <property type="entry name" value="DEXH_lig_assoc"/>
    <property type="match status" value="1"/>
</dbReference>
<feature type="domain" description="Helicase ATP-binding" evidence="10">
    <location>
        <begin position="27"/>
        <end position="208"/>
    </location>
</feature>
<accession>A0A937AAU7</accession>
<dbReference type="InterPro" id="IPR027417">
    <property type="entry name" value="P-loop_NTPase"/>
</dbReference>
<protein>
    <submittedName>
        <fullName evidence="12">Ligase-associated DNA damage response DEXH box helicase</fullName>
    </submittedName>
</protein>
<dbReference type="SUPFAM" id="SSF52540">
    <property type="entry name" value="P-loop containing nucleoside triphosphate hydrolases"/>
    <property type="match status" value="1"/>
</dbReference>
<evidence type="ECO:0000256" key="3">
    <source>
        <dbReference type="ARBA" id="ARBA00022801"/>
    </source>
</evidence>
<dbReference type="InterPro" id="IPR052511">
    <property type="entry name" value="ATP-dep_Helicase"/>
</dbReference>
<evidence type="ECO:0000259" key="11">
    <source>
        <dbReference type="PROSITE" id="PS51194"/>
    </source>
</evidence>
<dbReference type="RefSeq" id="WP_201920145.1">
    <property type="nucleotide sequence ID" value="NZ_JAERQG010000002.1"/>
</dbReference>
<comment type="similarity">
    <text evidence="9">Belongs to the Lhr helicase family. Lhr-Core subfamily.</text>
</comment>
<dbReference type="InterPro" id="IPR001650">
    <property type="entry name" value="Helicase_C-like"/>
</dbReference>
<evidence type="ECO:0000256" key="2">
    <source>
        <dbReference type="ARBA" id="ARBA00022763"/>
    </source>
</evidence>
<dbReference type="Proteomes" id="UP000642920">
    <property type="component" value="Unassembled WGS sequence"/>
</dbReference>
<reference evidence="12" key="1">
    <citation type="submission" date="2021-01" db="EMBL/GenBank/DDBJ databases">
        <title>Marivirga sp. nov., isolated from intertidal surface sediments.</title>
        <authorList>
            <person name="Zhang M."/>
        </authorList>
    </citation>
    <scope>NUCLEOTIDE SEQUENCE</scope>
    <source>
        <strain evidence="12">SM1354</strain>
    </source>
</reference>
<dbReference type="GO" id="GO:0006281">
    <property type="term" value="P:DNA repair"/>
    <property type="evidence" value="ECO:0007669"/>
    <property type="project" value="UniProtKB-KW"/>
</dbReference>
<keyword evidence="5" id="KW-0067">ATP-binding</keyword>
<evidence type="ECO:0000256" key="6">
    <source>
        <dbReference type="ARBA" id="ARBA00023125"/>
    </source>
</evidence>
<dbReference type="InterPro" id="IPR011545">
    <property type="entry name" value="DEAD/DEAH_box_helicase_dom"/>
</dbReference>
<dbReference type="PANTHER" id="PTHR47962">
    <property type="entry name" value="ATP-DEPENDENT HELICASE LHR-RELATED-RELATED"/>
    <property type="match status" value="1"/>
</dbReference>
<evidence type="ECO:0000256" key="7">
    <source>
        <dbReference type="ARBA" id="ARBA00023204"/>
    </source>
</evidence>
<dbReference type="GO" id="GO:0003677">
    <property type="term" value="F:DNA binding"/>
    <property type="evidence" value="ECO:0007669"/>
    <property type="project" value="UniProtKB-KW"/>
</dbReference>
<keyword evidence="7" id="KW-0234">DNA repair</keyword>
<dbReference type="InterPro" id="IPR026362">
    <property type="entry name" value="DEXH_lig_assoc"/>
</dbReference>
<dbReference type="InterPro" id="IPR045628">
    <property type="entry name" value="Lhr_WH_dom"/>
</dbReference>
<evidence type="ECO:0000256" key="4">
    <source>
        <dbReference type="ARBA" id="ARBA00022806"/>
    </source>
</evidence>
<dbReference type="EMBL" id="JAERQG010000002">
    <property type="protein sequence ID" value="MBL0765465.1"/>
    <property type="molecule type" value="Genomic_DNA"/>
</dbReference>
<keyword evidence="4" id="KW-0347">Helicase</keyword>
<proteinExistence type="inferred from homology"/>
<dbReference type="Pfam" id="PF00271">
    <property type="entry name" value="Helicase_C"/>
    <property type="match status" value="1"/>
</dbReference>
<dbReference type="GO" id="GO:0005524">
    <property type="term" value="F:ATP binding"/>
    <property type="evidence" value="ECO:0007669"/>
    <property type="project" value="UniProtKB-KW"/>
</dbReference>
<dbReference type="PROSITE" id="PS51192">
    <property type="entry name" value="HELICASE_ATP_BIND_1"/>
    <property type="match status" value="1"/>
</dbReference>
<keyword evidence="12" id="KW-0436">Ligase</keyword>
<evidence type="ECO:0000313" key="13">
    <source>
        <dbReference type="Proteomes" id="UP000642920"/>
    </source>
</evidence>
<dbReference type="InterPro" id="IPR014001">
    <property type="entry name" value="Helicase_ATP-bd"/>
</dbReference>
<evidence type="ECO:0000256" key="9">
    <source>
        <dbReference type="ARBA" id="ARBA00093467"/>
    </source>
</evidence>
<dbReference type="CDD" id="cd18796">
    <property type="entry name" value="SF2_C_LHR"/>
    <property type="match status" value="1"/>
</dbReference>
<keyword evidence="1" id="KW-0547">Nucleotide-binding</keyword>
<evidence type="ECO:0000256" key="8">
    <source>
        <dbReference type="ARBA" id="ARBA00023235"/>
    </source>
</evidence>
<gene>
    <name evidence="12" type="ORF">JKP34_09400</name>
</gene>
<name>A0A937AAU7_9BACT</name>
<dbReference type="InterPro" id="IPR013701">
    <property type="entry name" value="Lhr-like_DEAD/DEAH_assoc"/>
</dbReference>
<sequence>MAKVIDPALQWFNQKNWKAFDFQQETWQHYLNNKSGLLNAPTGSGKTYALFLAFLMEQERKKKINKGLKLLWILPLRALAKDIQQAMQAATHDFNLDLEIALRTGDTSTKDRQKQKNSPPDVLITTPESLHLLLSQKNAHKYFSKLEAFVVDEWHELLGSKRAIQVELGLTVLKEYAQNRLKVWGISATIGNLEEAQDVLLGVENEGVFVTANMDKSIQIESILPDEVEKYPWAGHLGIKLIDKVLPIINSNKTTLIFTNTRSQTEIWYQQILEKAPELAGAMAMHHGSLNNQIRIWVEEALHSGAIKVVVCTSSLDLGVDFRPVDTIIQVGGPKGVSRFAQRAGRSGHRPGALSKIYFLPTHSLELIEGAALREAVIQKDFEARIPITLAFDVLIQFLVTLAVSDGLQPEEIKPLVKSTFCFKNMTDDEWDWCINFIQFGGKSLGAYDEYQKVVEENGVLKVTSRKIAMRHRLSIGTIVGDQILNVRYIKGGYLGTIEEYFISKLKPGDAFWFSGRNLEFVRLKDMTVQVRKSKKKNSLVPQWMGGRMPLSSQLAYHIRKKLEDFSEGKIEDIEIETITPLLKRQQQLSILPKRNQLLVESFISKEGFHIYFYPFEGRFIHEVLAGLIAYRISISQPITFNIAVNDYGFELLTDEAFDVEEMLSLDLLNAHNLEEDMIKAINETEMSKRKFRDIAAIAGLTFKGFPGKPIKEKHLQSSASIMYGVFEEYEPDNLLLKQAHREVIQQQLEQERLLKALDNINRQEIVYKKISKPTPLSFPIMVDRLNRQTFSTETLEERVAKIQAQLEKS</sequence>
<dbReference type="Pfam" id="PF19306">
    <property type="entry name" value="WHD_Lhr"/>
    <property type="match status" value="1"/>
</dbReference>
<dbReference type="Pfam" id="PF08494">
    <property type="entry name" value="DEAD_assoc"/>
    <property type="match status" value="1"/>
</dbReference>
<dbReference type="Gene3D" id="3.40.50.300">
    <property type="entry name" value="P-loop containing nucleotide triphosphate hydrolases"/>
    <property type="match status" value="2"/>
</dbReference>
<dbReference type="InterPro" id="IPR017170">
    <property type="entry name" value="Lhr-like"/>
</dbReference>
<keyword evidence="6" id="KW-0238">DNA-binding</keyword>
<evidence type="ECO:0000256" key="5">
    <source>
        <dbReference type="ARBA" id="ARBA00022840"/>
    </source>
</evidence>
<evidence type="ECO:0000259" key="10">
    <source>
        <dbReference type="PROSITE" id="PS51192"/>
    </source>
</evidence>
<dbReference type="PROSITE" id="PS51194">
    <property type="entry name" value="HELICASE_CTER"/>
    <property type="match status" value="1"/>
</dbReference>
<evidence type="ECO:0000256" key="1">
    <source>
        <dbReference type="ARBA" id="ARBA00022741"/>
    </source>
</evidence>
<keyword evidence="8" id="KW-0413">Isomerase</keyword>
<feature type="domain" description="Helicase C-terminal" evidence="11">
    <location>
        <begin position="241"/>
        <end position="400"/>
    </location>
</feature>
<dbReference type="Pfam" id="PF00270">
    <property type="entry name" value="DEAD"/>
    <property type="match status" value="1"/>
</dbReference>
<dbReference type="GO" id="GO:0004386">
    <property type="term" value="F:helicase activity"/>
    <property type="evidence" value="ECO:0007669"/>
    <property type="project" value="UniProtKB-KW"/>
</dbReference>
<dbReference type="PIRSF" id="PIRSF037307">
    <property type="entry name" value="Lhr-like_helic_prd"/>
    <property type="match status" value="1"/>
</dbReference>
<keyword evidence="13" id="KW-1185">Reference proteome</keyword>
<dbReference type="GO" id="GO:0016887">
    <property type="term" value="F:ATP hydrolysis activity"/>
    <property type="evidence" value="ECO:0007669"/>
    <property type="project" value="TreeGrafter"/>
</dbReference>
<dbReference type="SMART" id="SM00490">
    <property type="entry name" value="HELICc"/>
    <property type="match status" value="1"/>
</dbReference>